<dbReference type="Proteomes" id="UP000697127">
    <property type="component" value="Unassembled WGS sequence"/>
</dbReference>
<dbReference type="InterPro" id="IPR036188">
    <property type="entry name" value="FAD/NAD-bd_sf"/>
</dbReference>
<keyword evidence="14 23" id="KW-0521">NADP</keyword>
<evidence type="ECO:0000256" key="9">
    <source>
        <dbReference type="ARBA" id="ARBA00022630"/>
    </source>
</evidence>
<dbReference type="InterPro" id="IPR004430">
    <property type="entry name" value="3-IsopropMal_deHydase_lsu"/>
</dbReference>
<evidence type="ECO:0000256" key="18">
    <source>
        <dbReference type="ARBA" id="ARBA00023033"/>
    </source>
</evidence>
<dbReference type="InterPro" id="IPR001030">
    <property type="entry name" value="Acoase/IPM_deHydtase_lsu_aba"/>
</dbReference>
<dbReference type="InterPro" id="IPR000573">
    <property type="entry name" value="AconitaseA/IPMdHydase_ssu_swvl"/>
</dbReference>
<keyword evidence="13 23" id="KW-0274">FAD</keyword>
<evidence type="ECO:0000256" key="12">
    <source>
        <dbReference type="ARBA" id="ARBA00022787"/>
    </source>
</evidence>
<dbReference type="Pfam" id="PF01494">
    <property type="entry name" value="FAD_binding_3"/>
    <property type="match status" value="1"/>
</dbReference>
<evidence type="ECO:0000256" key="17">
    <source>
        <dbReference type="ARBA" id="ARBA00023014"/>
    </source>
</evidence>
<comment type="pathway">
    <text evidence="4">Amino-acid biosynthesis; L-leucine biosynthesis; L-leucine from 3-methyl-2-oxobutanoate: step 2/4.</text>
</comment>
<keyword evidence="17" id="KW-0411">Iron-sulfur</keyword>
<evidence type="ECO:0000256" key="14">
    <source>
        <dbReference type="ARBA" id="ARBA00022857"/>
    </source>
</evidence>
<dbReference type="PANTHER" id="PTHR43822">
    <property type="entry name" value="HOMOACONITASE, MITOCHONDRIAL-RELATED"/>
    <property type="match status" value="1"/>
</dbReference>
<comment type="function">
    <text evidence="23">Catalyzes the hydroxylation of L-kynurenine (L-Kyn) to form 3-hydroxy-L-kynurenine (L-3OHKyn). Required for synthesis of quinolinic acid.</text>
</comment>
<dbReference type="NCBIfam" id="TIGR00171">
    <property type="entry name" value="leuD"/>
    <property type="match status" value="1"/>
</dbReference>
<comment type="catalytic activity">
    <reaction evidence="22 23">
        <text>L-kynurenine + NADPH + O2 + H(+) = 3-hydroxy-L-kynurenine + NADP(+) + H2O</text>
        <dbReference type="Rhea" id="RHEA:20545"/>
        <dbReference type="ChEBI" id="CHEBI:15377"/>
        <dbReference type="ChEBI" id="CHEBI:15378"/>
        <dbReference type="ChEBI" id="CHEBI:15379"/>
        <dbReference type="ChEBI" id="CHEBI:57783"/>
        <dbReference type="ChEBI" id="CHEBI:57959"/>
        <dbReference type="ChEBI" id="CHEBI:58125"/>
        <dbReference type="ChEBI" id="CHEBI:58349"/>
        <dbReference type="EC" id="1.14.13.9"/>
    </reaction>
</comment>
<evidence type="ECO:0000256" key="7">
    <source>
        <dbReference type="ARBA" id="ARBA00022485"/>
    </source>
</evidence>
<dbReference type="SUPFAM" id="SSF52016">
    <property type="entry name" value="LeuD/IlvD-like"/>
    <property type="match status" value="1"/>
</dbReference>
<feature type="compositionally biased region" description="Low complexity" evidence="25">
    <location>
        <begin position="301"/>
        <end position="313"/>
    </location>
</feature>
<keyword evidence="9 23" id="KW-0285">Flavoprotein</keyword>
<feature type="compositionally biased region" description="Acidic residues" evidence="25">
    <location>
        <begin position="141"/>
        <end position="154"/>
    </location>
</feature>
<evidence type="ECO:0000256" key="15">
    <source>
        <dbReference type="ARBA" id="ARBA00023002"/>
    </source>
</evidence>
<evidence type="ECO:0000256" key="3">
    <source>
        <dbReference type="ARBA" id="ARBA00002695"/>
    </source>
</evidence>
<evidence type="ECO:0000256" key="22">
    <source>
        <dbReference type="ARBA" id="ARBA00047818"/>
    </source>
</evidence>
<dbReference type="InterPro" id="IPR004431">
    <property type="entry name" value="3-IsopropMal_deHydase_ssu"/>
</dbReference>
<dbReference type="FunFam" id="3.30.499.10:FF:000007">
    <property type="entry name" value="3-isopropylmalate dehydratase large subunit"/>
    <property type="match status" value="1"/>
</dbReference>
<evidence type="ECO:0000256" key="11">
    <source>
        <dbReference type="ARBA" id="ARBA00022723"/>
    </source>
</evidence>
<keyword evidence="6" id="KW-0432">Leucine biosynthesis</keyword>
<comment type="subcellular location">
    <subcellularLocation>
        <location evidence="23">Mitochondrion outer membrane</location>
    </subcellularLocation>
</comment>
<dbReference type="InterPro" id="IPR015928">
    <property type="entry name" value="Aconitase/3IPM_dehydase_swvl"/>
</dbReference>
<dbReference type="GO" id="GO:0071949">
    <property type="term" value="F:FAD binding"/>
    <property type="evidence" value="ECO:0007669"/>
    <property type="project" value="InterPro"/>
</dbReference>
<evidence type="ECO:0000256" key="16">
    <source>
        <dbReference type="ARBA" id="ARBA00023004"/>
    </source>
</evidence>
<dbReference type="InterPro" id="IPR050067">
    <property type="entry name" value="IPM_dehydratase_rel_enz"/>
</dbReference>
<keyword evidence="24" id="KW-0862">Zinc</keyword>
<dbReference type="InterPro" id="IPR038508">
    <property type="entry name" value="ArfGAP_dom_sf"/>
</dbReference>
<dbReference type="PROSITE" id="PS00450">
    <property type="entry name" value="ACONITASE_1"/>
    <property type="match status" value="1"/>
</dbReference>
<dbReference type="InterPro" id="IPR036008">
    <property type="entry name" value="Aconitase_4Fe-4S_dom"/>
</dbReference>
<dbReference type="GO" id="GO:0005741">
    <property type="term" value="C:mitochondrial outer membrane"/>
    <property type="evidence" value="ECO:0007669"/>
    <property type="project" value="UniProtKB-SubCell"/>
</dbReference>
<dbReference type="FunFam" id="3.50.50.60:FF:000129">
    <property type="entry name" value="Kynurenine 3-monooxygenase"/>
    <property type="match status" value="1"/>
</dbReference>
<dbReference type="HAMAP" id="MF_01971">
    <property type="entry name" value="Kynurenine_monooxygenase"/>
    <property type="match status" value="1"/>
</dbReference>
<evidence type="ECO:0000256" key="8">
    <source>
        <dbReference type="ARBA" id="ARBA00022605"/>
    </source>
</evidence>
<dbReference type="Pfam" id="PF01412">
    <property type="entry name" value="ArfGap"/>
    <property type="match status" value="1"/>
</dbReference>
<comment type="catalytic activity">
    <reaction evidence="1">
        <text>(2R,3S)-3-isopropylmalate = (2S)-2-isopropylmalate</text>
        <dbReference type="Rhea" id="RHEA:32287"/>
        <dbReference type="ChEBI" id="CHEBI:1178"/>
        <dbReference type="ChEBI" id="CHEBI:35121"/>
        <dbReference type="EC" id="4.2.1.33"/>
    </reaction>
</comment>
<comment type="cofactor">
    <cofactor evidence="23">
        <name>FAD</name>
        <dbReference type="ChEBI" id="CHEBI:57692"/>
    </cofactor>
</comment>
<evidence type="ECO:0000256" key="23">
    <source>
        <dbReference type="HAMAP-Rule" id="MF_03018"/>
    </source>
</evidence>
<feature type="region of interest" description="Disordered" evidence="25">
    <location>
        <begin position="272"/>
        <end position="320"/>
    </location>
</feature>
<name>A0A9P6WQF8_9ASCO</name>
<dbReference type="SUPFAM" id="SSF51905">
    <property type="entry name" value="FAD/NAD(P)-binding domain"/>
    <property type="match status" value="1"/>
</dbReference>
<dbReference type="InterPro" id="IPR018136">
    <property type="entry name" value="Aconitase_4Fe-4S_BS"/>
</dbReference>
<feature type="domain" description="Arf-GAP" evidence="26">
    <location>
        <begin position="14"/>
        <end position="124"/>
    </location>
</feature>
<dbReference type="Gene3D" id="3.20.19.10">
    <property type="entry name" value="Aconitase, domain 4"/>
    <property type="match status" value="1"/>
</dbReference>
<dbReference type="SUPFAM" id="SSF57863">
    <property type="entry name" value="ArfGap/RecO-like zinc finger"/>
    <property type="match status" value="1"/>
</dbReference>
<keyword evidence="28" id="KW-1185">Reference proteome</keyword>
<keyword evidence="24" id="KW-0863">Zinc-finger</keyword>
<dbReference type="EC" id="1.14.13.9" evidence="23"/>
<dbReference type="NCBIfam" id="TIGR00170">
    <property type="entry name" value="leuC"/>
    <property type="match status" value="1"/>
</dbReference>
<dbReference type="GO" id="GO:0006569">
    <property type="term" value="P:L-tryptophan catabolic process"/>
    <property type="evidence" value="ECO:0007669"/>
    <property type="project" value="UniProtKB-UniRule"/>
</dbReference>
<dbReference type="EMBL" id="PUHW01000006">
    <property type="protein sequence ID" value="KAG0691196.1"/>
    <property type="molecule type" value="Genomic_DNA"/>
</dbReference>
<protein>
    <recommendedName>
        <fullName evidence="23">Kynurenine 3-monooxygenase</fullName>
        <ecNumber evidence="23">1.14.13.9</ecNumber>
    </recommendedName>
    <alternativeName>
        <fullName evidence="23">Biosynthesis of nicotinic acid protein 4</fullName>
    </alternativeName>
    <alternativeName>
        <fullName evidence="23">Kynurenine 3-hydroxylase</fullName>
    </alternativeName>
</protein>
<dbReference type="SUPFAM" id="SSF53732">
    <property type="entry name" value="Aconitase iron-sulfur domain"/>
    <property type="match status" value="1"/>
</dbReference>
<comment type="function">
    <text evidence="3">Catalyzes the isomerization between 2-isopropylmalate and 3-isopropylmalate, via the formation of 2-isopropylmaleate.</text>
</comment>
<keyword evidence="10 23" id="KW-0662">Pyridine nucleotide biosynthesis</keyword>
<keyword evidence="21" id="KW-0100">Branched-chain amino acid biosynthesis</keyword>
<dbReference type="PROSITE" id="PS01244">
    <property type="entry name" value="ACONITASE_2"/>
    <property type="match status" value="1"/>
</dbReference>
<dbReference type="CDD" id="cd01577">
    <property type="entry name" value="IPMI_Swivel"/>
    <property type="match status" value="1"/>
</dbReference>
<keyword evidence="23" id="KW-0472">Membrane</keyword>
<evidence type="ECO:0000256" key="1">
    <source>
        <dbReference type="ARBA" id="ARBA00000491"/>
    </source>
</evidence>
<evidence type="ECO:0000256" key="21">
    <source>
        <dbReference type="ARBA" id="ARBA00023304"/>
    </source>
</evidence>
<evidence type="ECO:0000256" key="5">
    <source>
        <dbReference type="ARBA" id="ARBA00007185"/>
    </source>
</evidence>
<dbReference type="Gene3D" id="1.10.220.150">
    <property type="entry name" value="Arf GTPase activating protein"/>
    <property type="match status" value="1"/>
</dbReference>
<evidence type="ECO:0000256" key="2">
    <source>
        <dbReference type="ARBA" id="ARBA00001966"/>
    </source>
</evidence>
<dbReference type="GO" id="GO:0019805">
    <property type="term" value="P:quinolinate biosynthetic process"/>
    <property type="evidence" value="ECO:0007669"/>
    <property type="project" value="UniProtKB-UniRule"/>
</dbReference>
<dbReference type="Gene3D" id="3.50.50.60">
    <property type="entry name" value="FAD/NAD(P)-binding domain"/>
    <property type="match status" value="1"/>
</dbReference>
<dbReference type="InterPro" id="IPR033940">
    <property type="entry name" value="IPMI_Swivel"/>
</dbReference>
<comment type="similarity">
    <text evidence="5">Belongs to the aconitase/IPM isomerase family.</text>
</comment>
<dbReference type="GO" id="GO:0043420">
    <property type="term" value="P:anthranilate metabolic process"/>
    <property type="evidence" value="ECO:0007669"/>
    <property type="project" value="UniProtKB-UniRule"/>
</dbReference>
<proteinExistence type="inferred from homology"/>
<accession>A0A9P6WQF8</accession>
<evidence type="ECO:0000313" key="28">
    <source>
        <dbReference type="Proteomes" id="UP000697127"/>
    </source>
</evidence>
<dbReference type="InterPro" id="IPR037278">
    <property type="entry name" value="ARFGAP/RecO"/>
</dbReference>
<dbReference type="PROSITE" id="PS50115">
    <property type="entry name" value="ARFGAP"/>
    <property type="match status" value="1"/>
</dbReference>
<dbReference type="GO" id="GO:0034354">
    <property type="term" value="P:'de novo' NAD+ biosynthetic process from L-tryptophan"/>
    <property type="evidence" value="ECO:0007669"/>
    <property type="project" value="UniProtKB-UniRule"/>
</dbReference>
<evidence type="ECO:0000256" key="13">
    <source>
        <dbReference type="ARBA" id="ARBA00022827"/>
    </source>
</evidence>
<keyword evidence="18 23" id="KW-0503">Monooxygenase</keyword>
<feature type="compositionally biased region" description="Polar residues" evidence="25">
    <location>
        <begin position="166"/>
        <end position="181"/>
    </location>
</feature>
<feature type="region of interest" description="Disordered" evidence="25">
    <location>
        <begin position="1366"/>
        <end position="1404"/>
    </location>
</feature>
<dbReference type="GO" id="GO:0005096">
    <property type="term" value="F:GTPase activator activity"/>
    <property type="evidence" value="ECO:0007669"/>
    <property type="project" value="InterPro"/>
</dbReference>
<comment type="cofactor">
    <cofactor evidence="2">
        <name>[4Fe-4S] cluster</name>
        <dbReference type="ChEBI" id="CHEBI:49883"/>
    </cofactor>
</comment>
<keyword evidence="12 23" id="KW-1000">Mitochondrion outer membrane</keyword>
<dbReference type="PANTHER" id="PTHR43822:SF9">
    <property type="entry name" value="3-ISOPROPYLMALATE DEHYDRATASE"/>
    <property type="match status" value="1"/>
</dbReference>
<dbReference type="SMART" id="SM00105">
    <property type="entry name" value="ArfGap"/>
    <property type="match status" value="1"/>
</dbReference>
<comment type="pathway">
    <text evidence="23">Cofactor biosynthesis; NAD(+) biosynthesis; quinolinate from L-kynurenine: step 1/3.</text>
</comment>
<keyword evidence="19 23" id="KW-0496">Mitochondrion</keyword>
<evidence type="ECO:0000256" key="6">
    <source>
        <dbReference type="ARBA" id="ARBA00022430"/>
    </source>
</evidence>
<keyword evidence="16" id="KW-0408">Iron</keyword>
<dbReference type="NCBIfam" id="NF002458">
    <property type="entry name" value="PRK01641.1"/>
    <property type="match status" value="1"/>
</dbReference>
<dbReference type="PRINTS" id="PR00415">
    <property type="entry name" value="ACONITASE"/>
</dbReference>
<organism evidence="27 28">
    <name type="scientific">Pichia californica</name>
    <dbReference type="NCBI Taxonomy" id="460514"/>
    <lineage>
        <taxon>Eukaryota</taxon>
        <taxon>Fungi</taxon>
        <taxon>Dikarya</taxon>
        <taxon>Ascomycota</taxon>
        <taxon>Saccharomycotina</taxon>
        <taxon>Pichiomycetes</taxon>
        <taxon>Pichiales</taxon>
        <taxon>Pichiaceae</taxon>
        <taxon>Pichia</taxon>
    </lineage>
</organism>
<dbReference type="NCBIfam" id="NF004016">
    <property type="entry name" value="PRK05478.1"/>
    <property type="match status" value="1"/>
</dbReference>
<dbReference type="HAMAP" id="MF_01026">
    <property type="entry name" value="LeuC_type1"/>
    <property type="match status" value="1"/>
</dbReference>
<gene>
    <name evidence="27" type="primary">LEU1</name>
    <name evidence="23" type="synonym">BNA4</name>
    <name evidence="27" type="ORF">C6P40_004447</name>
</gene>
<evidence type="ECO:0000256" key="25">
    <source>
        <dbReference type="SAM" id="MobiDB-lite"/>
    </source>
</evidence>
<evidence type="ECO:0000256" key="20">
    <source>
        <dbReference type="ARBA" id="ARBA00023239"/>
    </source>
</evidence>
<evidence type="ECO:0000256" key="24">
    <source>
        <dbReference type="PROSITE-ProRule" id="PRU00288"/>
    </source>
</evidence>
<keyword evidence="15 23" id="KW-0560">Oxidoreductase</keyword>
<keyword evidence="7" id="KW-0004">4Fe-4S</keyword>
<dbReference type="InterPro" id="IPR002938">
    <property type="entry name" value="FAD-bd"/>
</dbReference>
<keyword evidence="20" id="KW-0456">Lyase</keyword>
<sequence length="1636" mass="181739">MCQEDEFASPTTIKQIFTRLQKNPANKQCFDCGAKNPTWTSIPFGIFVCLQCSANHRNMGVHISFVKSSVLDTKWTYKQLRSMKCGGNDRFKEFINKNGGSNLLKNEPKKIFESTIGTNYKEKLQKRVEIDTQRHPTILEWDDGDSVDVSEEDASSSNDDFFSKWDNPTSTPSPLASRASTPTVITPAPVETTSKPAVRRIVNKTSTAKGNSILSKKNILGGSNATKSKAKLNIKKVSADDIDFDEFEKEAKKEEQEIKDLGYNPNENVKVAPSKLSSNNSSAANGPISLFDKPKTEQPKSSNMLLSGSSASATSNKAEVESTRQTFSKLGFGMTASNAPAIPESSQGKKYKEVEYKGDVAKRFGAQKGISSDQFYGVGSYDESKAAEARTKLQSFTNAQSISSSDYYGEDDTQQFRQNQGGVDVEQQVIEFAEKYMGEDFNVLKGALEQETVAVVGAGLVGALMALGLGKRGYNVTLFDLRENPRNTDNVNKKNLRSINLAVSDRGIKGLEFVDKNMSDRVLKDIIPMHGRMIHKLDGEQESQIYGLFGEHINSIDRAKLNENLIDEIEKFNKKSTNPITLRFEHKIKNISFNTRCATINFSNKSDELRKLEFDFIIGADGSYSNVRYQMQKYIRMDYQQEYIDKCYLELYIPPGPNGSFLLDPNHLHIWPRKEFMLIALANGDGSFTSTFFGPWKLTESLNKPELIEPFFKENFPDAIKLIGMENIIRVFMENPKGALMQVTCGQYNYSDKCIIIGDAAHSMVPFYGQGMNCGFEDVRILLEQMDINESREVAFDNYSIKRQKDLKAILKLAIDNYKEMSTKVISHAYLFRKTLDGILGKVLPDYWVPLYTMVSFRGDIPYSQCISREKRQQTILKGIELGVISVVAVAASHLVHEVTSPQAFEGLKNAGRDVRKPNCTLVTVDHNIPTISRRNFKNVTTFIDQEDSRLQVETLEQNVKDFNLAYFGMTDDRQGIVHVVGPEQGFTLPGTTVVCGDSHTATHGAFGALAFGIGTSEVEHVLATQTLIQAKSKNMLIRIDGDLREGITSKDLVLHVIGVIGTAGGTGAVMEFAGKAITDLSMEARMSICNMAIEGGARAGMIAPDQVTFDYVKDRPLAPKGEEWEKAIAYWKTLYSDDDAKFDKTVIIKAEDIVPTITWGTSPQDALPITGKVPDPKTVEDPAVKTAIEAALTYMGLKPNTPFKEIPIDKVFIGSCTNSRIEDLREAAKVVVGHKKADNVKLALVVPGSGLVKKQAEEEGLDKIFEAAGFEWREAGCSMCLGMNPDILDPYERCASTSNRNFRGRQGALSRTHLMSPAMAAAAGIAGHFVDIREFEYKEDHDAPKIKLGSEQEDKELQDAVYNHQKQPVQDGETETQKLADQIDDVPPPTTTKKTESTSTGDSGMEKFTVLTSVAAPMEKANIDTDAIIPKQFLKTIKRTGLSKGLFYESRFVKGKNGEDVATDFVLNVAPFNKANIICCSGDNFGCGSSREHAPWALKDFGIKSIIAPSFGDIFYNNSFKNGLLPIRLPQEVILEKLYPIAKAEKELTVDLVEQQIRGPNGEVLIEHFDVEPFRKHCLINGLDDIGITLQKSEYIDEYEKKRKDVFSFIEHGCEKIIPVKGTKKSPYGNTTQEW</sequence>
<keyword evidence="8" id="KW-0028">Amino-acid biosynthesis</keyword>
<comment type="caution">
    <text evidence="27">The sequence shown here is derived from an EMBL/GenBank/DDBJ whole genome shotgun (WGS) entry which is preliminary data.</text>
</comment>
<evidence type="ECO:0000256" key="4">
    <source>
        <dbReference type="ARBA" id="ARBA00004729"/>
    </source>
</evidence>
<dbReference type="InterPro" id="IPR027545">
    <property type="entry name" value="Kynurenine_monooxygenase"/>
</dbReference>
<dbReference type="GO" id="GO:0003861">
    <property type="term" value="F:3-isopropylmalate dehydratase activity"/>
    <property type="evidence" value="ECO:0007669"/>
    <property type="project" value="UniProtKB-EC"/>
</dbReference>
<dbReference type="Pfam" id="PF00694">
    <property type="entry name" value="Aconitase_C"/>
    <property type="match status" value="1"/>
</dbReference>
<dbReference type="HAMAP" id="MF_01031">
    <property type="entry name" value="LeuD_type1"/>
    <property type="match status" value="1"/>
</dbReference>
<dbReference type="FunFam" id="3.20.19.10:FF:000003">
    <property type="entry name" value="3-isopropylmalate dehydratase small subunit"/>
    <property type="match status" value="1"/>
</dbReference>
<comment type="similarity">
    <text evidence="23">Belongs to the aromatic-ring hydroxylase family. KMO subfamily.</text>
</comment>
<evidence type="ECO:0000313" key="27">
    <source>
        <dbReference type="EMBL" id="KAG0691196.1"/>
    </source>
</evidence>
<dbReference type="GO" id="GO:0051539">
    <property type="term" value="F:4 iron, 4 sulfur cluster binding"/>
    <property type="evidence" value="ECO:0007669"/>
    <property type="project" value="UniProtKB-KW"/>
</dbReference>
<dbReference type="GO" id="GO:0009316">
    <property type="term" value="C:3-isopropylmalate dehydratase complex"/>
    <property type="evidence" value="ECO:0007669"/>
    <property type="project" value="InterPro"/>
</dbReference>
<dbReference type="CDD" id="cd01583">
    <property type="entry name" value="IPMI"/>
    <property type="match status" value="1"/>
</dbReference>
<dbReference type="NCBIfam" id="NF009116">
    <property type="entry name" value="PRK12466.1"/>
    <property type="match status" value="1"/>
</dbReference>
<dbReference type="GO" id="GO:0009098">
    <property type="term" value="P:L-leucine biosynthetic process"/>
    <property type="evidence" value="ECO:0007669"/>
    <property type="project" value="UniProtKB-KW"/>
</dbReference>
<evidence type="ECO:0000259" key="26">
    <source>
        <dbReference type="PROSITE" id="PS50115"/>
    </source>
</evidence>
<reference evidence="27" key="1">
    <citation type="submission" date="2020-11" db="EMBL/GenBank/DDBJ databases">
        <title>Kefir isolates.</title>
        <authorList>
            <person name="Marcisauskas S."/>
            <person name="Kim Y."/>
            <person name="Blasche S."/>
        </authorList>
    </citation>
    <scope>NUCLEOTIDE SEQUENCE</scope>
    <source>
        <strain evidence="27">Olga-1</strain>
    </source>
</reference>
<dbReference type="InterPro" id="IPR015931">
    <property type="entry name" value="Acnase/IPM_dHydase_lsu_aba_1/3"/>
</dbReference>
<dbReference type="InterPro" id="IPR033941">
    <property type="entry name" value="IPMI_cat"/>
</dbReference>
<dbReference type="GO" id="GO:0008270">
    <property type="term" value="F:zinc ion binding"/>
    <property type="evidence" value="ECO:0007669"/>
    <property type="project" value="UniProtKB-KW"/>
</dbReference>
<keyword evidence="11" id="KW-0479">Metal-binding</keyword>
<dbReference type="Gene3D" id="3.30.499.10">
    <property type="entry name" value="Aconitase, domain 3"/>
    <property type="match status" value="2"/>
</dbReference>
<dbReference type="InterPro" id="IPR001164">
    <property type="entry name" value="ArfGAP_dom"/>
</dbReference>
<evidence type="ECO:0000256" key="10">
    <source>
        <dbReference type="ARBA" id="ARBA00022642"/>
    </source>
</evidence>
<dbReference type="CDD" id="cd08831">
    <property type="entry name" value="ArfGap_ArfGap2_3_like"/>
    <property type="match status" value="1"/>
</dbReference>
<dbReference type="GO" id="GO:0004502">
    <property type="term" value="F:kynurenine 3-monooxygenase activity"/>
    <property type="evidence" value="ECO:0007669"/>
    <property type="project" value="UniProtKB-UniRule"/>
</dbReference>
<dbReference type="Pfam" id="PF00330">
    <property type="entry name" value="Aconitase"/>
    <property type="match status" value="1"/>
</dbReference>
<feature type="region of interest" description="Disordered" evidence="25">
    <location>
        <begin position="141"/>
        <end position="181"/>
    </location>
</feature>
<evidence type="ECO:0000256" key="19">
    <source>
        <dbReference type="ARBA" id="ARBA00023128"/>
    </source>
</evidence>